<evidence type="ECO:0000256" key="7">
    <source>
        <dbReference type="SAM" id="Phobius"/>
    </source>
</evidence>
<protein>
    <recommendedName>
        <fullName evidence="6">Protein RER1</fullName>
    </recommendedName>
</protein>
<evidence type="ECO:0000256" key="2">
    <source>
        <dbReference type="ARBA" id="ARBA00006070"/>
    </source>
</evidence>
<dbReference type="GO" id="GO:0000139">
    <property type="term" value="C:Golgi membrane"/>
    <property type="evidence" value="ECO:0007669"/>
    <property type="project" value="TreeGrafter"/>
</dbReference>
<dbReference type="GeneID" id="16073767"/>
<evidence type="ECO:0000256" key="6">
    <source>
        <dbReference type="PIRNR" id="PIRNR016013"/>
    </source>
</evidence>
<keyword evidence="3 7" id="KW-0812">Transmembrane</keyword>
<dbReference type="AlphaFoldDB" id="F2UCI5"/>
<dbReference type="PIRSF" id="PIRSF016013">
    <property type="entry name" value="AtER_Rer1p"/>
    <property type="match status" value="1"/>
</dbReference>
<comment type="subcellular location">
    <subcellularLocation>
        <location evidence="1">Membrane</location>
        <topology evidence="1">Multi-pass membrane protein</topology>
    </subcellularLocation>
</comment>
<dbReference type="GO" id="GO:0006621">
    <property type="term" value="P:protein retention in ER lumen"/>
    <property type="evidence" value="ECO:0007669"/>
    <property type="project" value="TreeGrafter"/>
</dbReference>
<evidence type="ECO:0000313" key="8">
    <source>
        <dbReference type="EMBL" id="EGD74292.1"/>
    </source>
</evidence>
<reference evidence="8" key="1">
    <citation type="submission" date="2009-08" db="EMBL/GenBank/DDBJ databases">
        <title>Annotation of Salpingoeca rosetta.</title>
        <authorList>
            <consortium name="The Broad Institute Genome Sequencing Platform"/>
            <person name="Russ C."/>
            <person name="Cuomo C."/>
            <person name="Burger G."/>
            <person name="Gray M.W."/>
            <person name="Holland P.W.H."/>
            <person name="King N."/>
            <person name="Lang F.B.F."/>
            <person name="Roger A.J."/>
            <person name="Ruiz-Trillo I."/>
            <person name="Young S.K."/>
            <person name="Zeng Q."/>
            <person name="Gargeya S."/>
            <person name="Alvarado L."/>
            <person name="Berlin A."/>
            <person name="Chapman S.B."/>
            <person name="Chen Z."/>
            <person name="Freedman E."/>
            <person name="Gellesch M."/>
            <person name="Goldberg J."/>
            <person name="Griggs A."/>
            <person name="Gujja S."/>
            <person name="Heilman E."/>
            <person name="Heiman D."/>
            <person name="Howarth C."/>
            <person name="Mehta T."/>
            <person name="Neiman D."/>
            <person name="Pearson M."/>
            <person name="Roberts A."/>
            <person name="Saif S."/>
            <person name="Shea T."/>
            <person name="Shenoy N."/>
            <person name="Sisk P."/>
            <person name="Stolte C."/>
            <person name="Sykes S."/>
            <person name="White J."/>
            <person name="Yandava C."/>
            <person name="Haas B."/>
            <person name="Nusbaum C."/>
            <person name="Birren B."/>
        </authorList>
    </citation>
    <scope>NUCLEOTIDE SEQUENCE [LARGE SCALE GENOMIC DNA]</scope>
    <source>
        <strain evidence="8">ATCC 50818</strain>
    </source>
</reference>
<dbReference type="OMA" id="GWYVVCY"/>
<dbReference type="GO" id="GO:0005783">
    <property type="term" value="C:endoplasmic reticulum"/>
    <property type="evidence" value="ECO:0007669"/>
    <property type="project" value="GOC"/>
</dbReference>
<evidence type="ECO:0000256" key="3">
    <source>
        <dbReference type="ARBA" id="ARBA00022692"/>
    </source>
</evidence>
<dbReference type="KEGG" id="sre:PTSG_06301"/>
<dbReference type="PANTHER" id="PTHR10743:SF0">
    <property type="entry name" value="PROTEIN RER1"/>
    <property type="match status" value="1"/>
</dbReference>
<feature type="transmembrane region" description="Helical" evidence="7">
    <location>
        <begin position="61"/>
        <end position="79"/>
    </location>
</feature>
<feature type="transmembrane region" description="Helical" evidence="7">
    <location>
        <begin position="142"/>
        <end position="160"/>
    </location>
</feature>
<accession>F2UCI5</accession>
<dbReference type="EMBL" id="GL832968">
    <property type="protein sequence ID" value="EGD74292.1"/>
    <property type="molecule type" value="Genomic_DNA"/>
</dbReference>
<dbReference type="eggNOG" id="KOG1688">
    <property type="taxonomic scope" value="Eukaryota"/>
</dbReference>
<dbReference type="Proteomes" id="UP000007799">
    <property type="component" value="Unassembled WGS sequence"/>
</dbReference>
<dbReference type="STRING" id="946362.F2UCI5"/>
<sequence>MEPTTEDAAPSFTTMLFKTISIRYQLFMDSITPWVAPRWAFSVISLVLFMTRIFVLQGWYIIAYALGIYLLNLLIAFLTPRFDPAINIESEDTGDDAALPTKRDEEFRPFVRRLPEWKFWVMAQRAIFVAFFATFFKAFDVPVFWPILVLYFILLFVVSMKQRIAHMIKHRYVPFSVGKPKHAGKSDK</sequence>
<keyword evidence="5 6" id="KW-0472">Membrane</keyword>
<evidence type="ECO:0000256" key="4">
    <source>
        <dbReference type="ARBA" id="ARBA00022989"/>
    </source>
</evidence>
<proteinExistence type="inferred from homology"/>
<dbReference type="FunCoup" id="F2UCI5">
    <property type="interactions" value="1553"/>
</dbReference>
<feature type="transmembrane region" description="Helical" evidence="7">
    <location>
        <begin position="35"/>
        <end position="55"/>
    </location>
</feature>
<gene>
    <name evidence="8" type="ORF">PTSG_06301</name>
</gene>
<keyword evidence="4 7" id="KW-1133">Transmembrane helix</keyword>
<dbReference type="InterPro" id="IPR004932">
    <property type="entry name" value="Rer1"/>
</dbReference>
<organism evidence="9">
    <name type="scientific">Salpingoeca rosetta (strain ATCC 50818 / BSB-021)</name>
    <dbReference type="NCBI Taxonomy" id="946362"/>
    <lineage>
        <taxon>Eukaryota</taxon>
        <taxon>Choanoflagellata</taxon>
        <taxon>Craspedida</taxon>
        <taxon>Salpingoecidae</taxon>
        <taxon>Salpingoeca</taxon>
    </lineage>
</organism>
<dbReference type="PANTHER" id="PTHR10743">
    <property type="entry name" value="PROTEIN RER1"/>
    <property type="match status" value="1"/>
</dbReference>
<dbReference type="InParanoid" id="F2UCI5"/>
<comment type="function">
    <text evidence="6">Involved in the retrieval of endoplasmic reticulum membrane proteins from the early Golgi compartment.</text>
</comment>
<keyword evidence="9" id="KW-1185">Reference proteome</keyword>
<name>F2UCI5_SALR5</name>
<comment type="similarity">
    <text evidence="2 6">Belongs to the RER1 family.</text>
</comment>
<dbReference type="OrthoDB" id="448250at2759"/>
<evidence type="ECO:0000256" key="5">
    <source>
        <dbReference type="ARBA" id="ARBA00023136"/>
    </source>
</evidence>
<dbReference type="GO" id="GO:0006890">
    <property type="term" value="P:retrograde vesicle-mediated transport, Golgi to endoplasmic reticulum"/>
    <property type="evidence" value="ECO:0007669"/>
    <property type="project" value="TreeGrafter"/>
</dbReference>
<dbReference type="RefSeq" id="XP_004993192.1">
    <property type="nucleotide sequence ID" value="XM_004993135.1"/>
</dbReference>
<dbReference type="Pfam" id="PF03248">
    <property type="entry name" value="Rer1"/>
    <property type="match status" value="1"/>
</dbReference>
<evidence type="ECO:0000313" key="9">
    <source>
        <dbReference type="Proteomes" id="UP000007799"/>
    </source>
</evidence>
<evidence type="ECO:0000256" key="1">
    <source>
        <dbReference type="ARBA" id="ARBA00004141"/>
    </source>
</evidence>